<dbReference type="SUPFAM" id="SSF52058">
    <property type="entry name" value="L domain-like"/>
    <property type="match status" value="1"/>
</dbReference>
<dbReference type="InterPro" id="IPR026906">
    <property type="entry name" value="LRR_5"/>
</dbReference>
<dbReference type="PRINTS" id="PR00019">
    <property type="entry name" value="LEURICHRPT"/>
</dbReference>
<feature type="chain" id="PRO_5042494410" description="LRRCT domain-containing protein" evidence="5">
    <location>
        <begin position="18"/>
        <end position="503"/>
    </location>
</feature>
<dbReference type="GO" id="GO:0071944">
    <property type="term" value="C:cell periphery"/>
    <property type="evidence" value="ECO:0007669"/>
    <property type="project" value="UniProtKB-ARBA"/>
</dbReference>
<accession>A0AAG5DFP8</accession>
<keyword evidence="2 5" id="KW-0732">Signal</keyword>
<name>A0AAG5DFP8_ANOAO</name>
<reference evidence="7" key="1">
    <citation type="submission" date="2024-04" db="UniProtKB">
        <authorList>
            <consortium name="EnsemblMetazoa"/>
        </authorList>
    </citation>
    <scope>IDENTIFICATION</scope>
    <source>
        <strain evidence="7">EBRO</strain>
    </source>
</reference>
<dbReference type="SMART" id="SM00369">
    <property type="entry name" value="LRR_TYP"/>
    <property type="match status" value="5"/>
</dbReference>
<dbReference type="PANTHER" id="PTHR24373">
    <property type="entry name" value="SLIT RELATED LEUCINE-RICH REPEAT NEURONAL PROTEIN"/>
    <property type="match status" value="1"/>
</dbReference>
<dbReference type="Pfam" id="PF13855">
    <property type="entry name" value="LRR_8"/>
    <property type="match status" value="1"/>
</dbReference>
<dbReference type="InterPro" id="IPR000483">
    <property type="entry name" value="Cys-rich_flank_reg_C"/>
</dbReference>
<feature type="domain" description="LRRCT" evidence="6">
    <location>
        <begin position="389"/>
        <end position="446"/>
    </location>
</feature>
<dbReference type="EnsemblMetazoa" id="ENSAATROPT010735">
    <property type="protein sequence ID" value="ENSAATROPP009689"/>
    <property type="gene ID" value="ENSAATROPG008726"/>
</dbReference>
<keyword evidence="4" id="KW-0812">Transmembrane</keyword>
<keyword evidence="4" id="KW-1133">Transmembrane helix</keyword>
<dbReference type="InterPro" id="IPR003591">
    <property type="entry name" value="Leu-rich_rpt_typical-subtyp"/>
</dbReference>
<proteinExistence type="predicted"/>
<keyword evidence="1" id="KW-0433">Leucine-rich repeat</keyword>
<dbReference type="AlphaFoldDB" id="A0AAG5DFP8"/>
<dbReference type="InterPro" id="IPR032675">
    <property type="entry name" value="LRR_dom_sf"/>
</dbReference>
<dbReference type="InterPro" id="IPR050328">
    <property type="entry name" value="Dev_Immune_Receptor"/>
</dbReference>
<evidence type="ECO:0000259" key="6">
    <source>
        <dbReference type="SMART" id="SM00082"/>
    </source>
</evidence>
<evidence type="ECO:0000256" key="3">
    <source>
        <dbReference type="ARBA" id="ARBA00022737"/>
    </source>
</evidence>
<evidence type="ECO:0000313" key="8">
    <source>
        <dbReference type="Proteomes" id="UP000075880"/>
    </source>
</evidence>
<keyword evidence="3" id="KW-0677">Repeat</keyword>
<evidence type="ECO:0000256" key="4">
    <source>
        <dbReference type="SAM" id="Phobius"/>
    </source>
</evidence>
<feature type="transmembrane region" description="Helical" evidence="4">
    <location>
        <begin position="470"/>
        <end position="489"/>
    </location>
</feature>
<dbReference type="Pfam" id="PF12799">
    <property type="entry name" value="LRR_4"/>
    <property type="match status" value="1"/>
</dbReference>
<dbReference type="Proteomes" id="UP000075880">
    <property type="component" value="Unassembled WGS sequence"/>
</dbReference>
<keyword evidence="4" id="KW-0472">Membrane</keyword>
<dbReference type="PROSITE" id="PS51450">
    <property type="entry name" value="LRR"/>
    <property type="match status" value="1"/>
</dbReference>
<sequence>MIIWHVLLATCITLATGEPARPNVCKYLQCMKSSQTVANHTVIKYNKTIWEAHNLNENVFDFRAWNWTELDDLAHEGDALVEVIFNGLDIVQIDSLDGHDNVMSLNLDGNGIQNVEKNAFGQFRRLINLSLRANMISAIDHGYFYYDSKIENLDISQNVITTLVGFKDLTWASLIYLNASHNHIEHVTNQLVKLDKLEWVDLSYNRIARTDGPLMLPRNLRDCILNNNNLTIWPFDSVPGRLRHLCIGFNLLNSTKPASGLRKLDLSHNRLAVFCSECFPNLEELDISGNYLDTVPDWSASMDISPLKKISFNRMPFLRVIKNNSFSKTANLKEIEISTCPELANIEENAFTSLTQLQKLDLSYNGLQQVHENIVHWNRIKHGVNLQGNPFRCDCSMQWFLDRVISEMLSDRELHALFPDLRCTSPSIYKNQLLVRLTIHDNVLCRTTRMINEAGMVQIITSDEDHLVEKVILCCLIVANIVTLFYLVYLKNKRQYKIIPIYS</sequence>
<dbReference type="SMART" id="SM00082">
    <property type="entry name" value="LRRCT"/>
    <property type="match status" value="1"/>
</dbReference>
<feature type="signal peptide" evidence="5">
    <location>
        <begin position="1"/>
        <end position="17"/>
    </location>
</feature>
<evidence type="ECO:0000256" key="2">
    <source>
        <dbReference type="ARBA" id="ARBA00022729"/>
    </source>
</evidence>
<evidence type="ECO:0000256" key="5">
    <source>
        <dbReference type="SAM" id="SignalP"/>
    </source>
</evidence>
<dbReference type="InterPro" id="IPR025875">
    <property type="entry name" value="Leu-rich_rpt_4"/>
</dbReference>
<keyword evidence="8" id="KW-1185">Reference proteome</keyword>
<dbReference type="Gene3D" id="3.80.10.10">
    <property type="entry name" value="Ribonuclease Inhibitor"/>
    <property type="match status" value="2"/>
</dbReference>
<dbReference type="PANTHER" id="PTHR24373:SF275">
    <property type="entry name" value="TIR DOMAIN-CONTAINING PROTEIN"/>
    <property type="match status" value="1"/>
</dbReference>
<dbReference type="Pfam" id="PF13306">
    <property type="entry name" value="LRR_5"/>
    <property type="match status" value="1"/>
</dbReference>
<dbReference type="InterPro" id="IPR001611">
    <property type="entry name" value="Leu-rich_rpt"/>
</dbReference>
<evidence type="ECO:0000313" key="7">
    <source>
        <dbReference type="EnsemblMetazoa" id="ENSAATROPP009689"/>
    </source>
</evidence>
<protein>
    <recommendedName>
        <fullName evidence="6">LRRCT domain-containing protein</fullName>
    </recommendedName>
</protein>
<evidence type="ECO:0000256" key="1">
    <source>
        <dbReference type="ARBA" id="ARBA00022614"/>
    </source>
</evidence>
<organism evidence="7 8">
    <name type="scientific">Anopheles atroparvus</name>
    <name type="common">European mosquito</name>
    <dbReference type="NCBI Taxonomy" id="41427"/>
    <lineage>
        <taxon>Eukaryota</taxon>
        <taxon>Metazoa</taxon>
        <taxon>Ecdysozoa</taxon>
        <taxon>Arthropoda</taxon>
        <taxon>Hexapoda</taxon>
        <taxon>Insecta</taxon>
        <taxon>Pterygota</taxon>
        <taxon>Neoptera</taxon>
        <taxon>Endopterygota</taxon>
        <taxon>Diptera</taxon>
        <taxon>Nematocera</taxon>
        <taxon>Culicoidea</taxon>
        <taxon>Culicidae</taxon>
        <taxon>Anophelinae</taxon>
        <taxon>Anopheles</taxon>
    </lineage>
</organism>